<evidence type="ECO:0000313" key="2">
    <source>
        <dbReference type="Proteomes" id="UP001139981"/>
    </source>
</evidence>
<comment type="caution">
    <text evidence="1">The sequence shown here is derived from an EMBL/GenBank/DDBJ whole genome shotgun (WGS) entry which is preliminary data.</text>
</comment>
<gene>
    <name evidence="1" type="ORF">IWW38_006506</name>
</gene>
<reference evidence="1" key="1">
    <citation type="submission" date="2022-07" db="EMBL/GenBank/DDBJ databases">
        <title>Phylogenomic reconstructions and comparative analyses of Kickxellomycotina fungi.</title>
        <authorList>
            <person name="Reynolds N.K."/>
            <person name="Stajich J.E."/>
            <person name="Barry K."/>
            <person name="Grigoriev I.V."/>
            <person name="Crous P."/>
            <person name="Smith M.E."/>
        </authorList>
    </citation>
    <scope>NUCLEOTIDE SEQUENCE</scope>
    <source>
        <strain evidence="1">CBS 190363</strain>
    </source>
</reference>
<accession>A0ACC1LSG6</accession>
<dbReference type="Proteomes" id="UP001139981">
    <property type="component" value="Unassembled WGS sequence"/>
</dbReference>
<feature type="non-terminal residue" evidence="1">
    <location>
        <position position="283"/>
    </location>
</feature>
<sequence length="283" mass="31200">MRDSHAKSDAAVKARSSIIVDSGVLGMAHPKDESTKRVADATAHNIVLILEDLLSPGVVPLKQNLADIRNRLRGMVAGFADWVLPENQEAGPEKTIYPEFGRFVLFVMACLKALDLEAPLGSQFRLLLPATINDFVPGGSSEGYRLDSVLTLYPWATTVDAIIAMYKDADSDKSKGTDADNPRKKNKTRPQYAEIFAVVEAKVAYKPTTGKESTHPTLLKAQGQLVLYNRQVYEHQHGRLFTWGMTVCGSLVRAYHFGPDIILDSGDLDVTESAGRRMLVEWL</sequence>
<name>A0ACC1LSG6_9FUNG</name>
<protein>
    <submittedName>
        <fullName evidence="1">Uncharacterized protein</fullName>
    </submittedName>
</protein>
<organism evidence="1 2">
    <name type="scientific">Coemansia aciculifera</name>
    <dbReference type="NCBI Taxonomy" id="417176"/>
    <lineage>
        <taxon>Eukaryota</taxon>
        <taxon>Fungi</taxon>
        <taxon>Fungi incertae sedis</taxon>
        <taxon>Zoopagomycota</taxon>
        <taxon>Kickxellomycotina</taxon>
        <taxon>Kickxellomycetes</taxon>
        <taxon>Kickxellales</taxon>
        <taxon>Kickxellaceae</taxon>
        <taxon>Coemansia</taxon>
    </lineage>
</organism>
<evidence type="ECO:0000313" key="1">
    <source>
        <dbReference type="EMBL" id="KAJ2877721.1"/>
    </source>
</evidence>
<keyword evidence="2" id="KW-1185">Reference proteome</keyword>
<dbReference type="EMBL" id="JANBVB010003743">
    <property type="protein sequence ID" value="KAJ2877721.1"/>
    <property type="molecule type" value="Genomic_DNA"/>
</dbReference>
<proteinExistence type="predicted"/>
<feature type="non-terminal residue" evidence="1">
    <location>
        <position position="1"/>
    </location>
</feature>